<feature type="domain" description="GIY-YIG" evidence="1">
    <location>
        <begin position="1"/>
        <end position="80"/>
    </location>
</feature>
<dbReference type="InterPro" id="IPR000305">
    <property type="entry name" value="GIY-YIG_endonuc"/>
</dbReference>
<comment type="caution">
    <text evidence="2">The sequence shown here is derived from an EMBL/GenBank/DDBJ whole genome shotgun (WGS) entry which is preliminary data.</text>
</comment>
<sequence length="102" mass="12373">MKGYIYKITIADESIVYVGSTTYTLQKRFDSHKRNYKRFREHGVENFDIHLISEHEVEDRKNLLQFEQLVIDSTKCVNKQVAWISEEQRHEQKRAYREAHRD</sequence>
<dbReference type="Pfam" id="PF01541">
    <property type="entry name" value="GIY-YIG"/>
    <property type="match status" value="1"/>
</dbReference>
<keyword evidence="3" id="KW-1185">Reference proteome</keyword>
<gene>
    <name evidence="2" type="ORF">JG688_00017119</name>
</gene>
<organism evidence="2 3">
    <name type="scientific">Phytophthora aleatoria</name>
    <dbReference type="NCBI Taxonomy" id="2496075"/>
    <lineage>
        <taxon>Eukaryota</taxon>
        <taxon>Sar</taxon>
        <taxon>Stramenopiles</taxon>
        <taxon>Oomycota</taxon>
        <taxon>Peronosporomycetes</taxon>
        <taxon>Peronosporales</taxon>
        <taxon>Peronosporaceae</taxon>
        <taxon>Phytophthora</taxon>
    </lineage>
</organism>
<protein>
    <recommendedName>
        <fullName evidence="1">GIY-YIG domain-containing protein</fullName>
    </recommendedName>
</protein>
<accession>A0A8J5I3F6</accession>
<evidence type="ECO:0000313" key="3">
    <source>
        <dbReference type="Proteomes" id="UP000709295"/>
    </source>
</evidence>
<name>A0A8J5I3F6_9STRA</name>
<dbReference type="EMBL" id="JAENGY010002390">
    <property type="protein sequence ID" value="KAG6944370.1"/>
    <property type="molecule type" value="Genomic_DNA"/>
</dbReference>
<dbReference type="AlphaFoldDB" id="A0A8J5I3F6"/>
<reference evidence="2" key="1">
    <citation type="submission" date="2021-01" db="EMBL/GenBank/DDBJ databases">
        <title>Phytophthora aleatoria, a newly-described species from Pinus radiata is distinct from Phytophthora cactorum isolates based on comparative genomics.</title>
        <authorList>
            <person name="Mcdougal R."/>
            <person name="Panda P."/>
            <person name="Williams N."/>
            <person name="Studholme D.J."/>
        </authorList>
    </citation>
    <scope>NUCLEOTIDE SEQUENCE</scope>
    <source>
        <strain evidence="2">NZFS 4037</strain>
    </source>
</reference>
<dbReference type="Proteomes" id="UP000709295">
    <property type="component" value="Unassembled WGS sequence"/>
</dbReference>
<proteinExistence type="predicted"/>
<evidence type="ECO:0000259" key="1">
    <source>
        <dbReference type="PROSITE" id="PS50164"/>
    </source>
</evidence>
<evidence type="ECO:0000313" key="2">
    <source>
        <dbReference type="EMBL" id="KAG6944370.1"/>
    </source>
</evidence>
<dbReference type="PROSITE" id="PS50164">
    <property type="entry name" value="GIY_YIG"/>
    <property type="match status" value="1"/>
</dbReference>